<organism evidence="2">
    <name type="scientific">Siphoviridae sp. ctmJp3</name>
    <dbReference type="NCBI Taxonomy" id="2825650"/>
    <lineage>
        <taxon>Viruses</taxon>
        <taxon>Duplodnaviria</taxon>
        <taxon>Heunggongvirae</taxon>
        <taxon>Uroviricota</taxon>
        <taxon>Caudoviricetes</taxon>
    </lineage>
</organism>
<feature type="compositionally biased region" description="Basic and acidic residues" evidence="1">
    <location>
        <begin position="1"/>
        <end position="17"/>
    </location>
</feature>
<name>A0A8S5VBK8_9CAUD</name>
<evidence type="ECO:0000313" key="2">
    <source>
        <dbReference type="EMBL" id="DAG04116.1"/>
    </source>
</evidence>
<feature type="region of interest" description="Disordered" evidence="1">
    <location>
        <begin position="1"/>
        <end position="27"/>
    </location>
</feature>
<protein>
    <submittedName>
        <fullName evidence="2">Uncharacterized protein</fullName>
    </submittedName>
</protein>
<evidence type="ECO:0000256" key="1">
    <source>
        <dbReference type="SAM" id="MobiDB-lite"/>
    </source>
</evidence>
<accession>A0A8S5VBK8</accession>
<dbReference type="EMBL" id="BK016238">
    <property type="protein sequence ID" value="DAG04116.1"/>
    <property type="molecule type" value="Genomic_DNA"/>
</dbReference>
<sequence>MSPSRRVGERHGDHGDSGGESESVDDSGEFQIRGAGAFAQFVEPLLIESAGREKRFVAEVAFLLEVVEESRRDSQSLQFVFVCHVIRPFKHFPFLEYKLPLMEKICNSMWYSIFHKRKIWKGGEHEKFI</sequence>
<reference evidence="2" key="1">
    <citation type="journal article" date="2021" name="Proc. Natl. Acad. Sci. U.S.A.">
        <title>A Catalog of Tens of Thousands of Viruses from Human Metagenomes Reveals Hidden Associations with Chronic Diseases.</title>
        <authorList>
            <person name="Tisza M.J."/>
            <person name="Buck C.B."/>
        </authorList>
    </citation>
    <scope>NUCLEOTIDE SEQUENCE</scope>
    <source>
        <strain evidence="2">CtmJp3</strain>
    </source>
</reference>
<proteinExistence type="predicted"/>